<sequence>MPILVFLLHRVPAFVVAKHRFAEFVPDVFLGFETIPNPCVKGGLQILQGESPSFSAFSMLNAEETFFTIRQDDK</sequence>
<protein>
    <submittedName>
        <fullName evidence="1">Uncharacterized protein</fullName>
    </submittedName>
</protein>
<gene>
    <name evidence="1" type="ORF">OK344_02220</name>
</gene>
<dbReference type="Proteomes" id="UP001209107">
    <property type="component" value="Unassembled WGS sequence"/>
</dbReference>
<accession>A0ABT3JJQ4</accession>
<proteinExistence type="predicted"/>
<evidence type="ECO:0000313" key="2">
    <source>
        <dbReference type="Proteomes" id="UP001209107"/>
    </source>
</evidence>
<evidence type="ECO:0000313" key="1">
    <source>
        <dbReference type="EMBL" id="MCW4451020.1"/>
    </source>
</evidence>
<comment type="caution">
    <text evidence="1">The sequence shown here is derived from an EMBL/GenBank/DDBJ whole genome shotgun (WGS) entry which is preliminary data.</text>
</comment>
<dbReference type="RefSeq" id="WP_265143240.1">
    <property type="nucleotide sequence ID" value="NZ_JAPCHZ010000001.1"/>
</dbReference>
<name>A0ABT3JJQ4_9FLAO</name>
<organism evidence="1 2">
    <name type="scientific">Kaistella yananensis</name>
    <dbReference type="NCBI Taxonomy" id="2989820"/>
    <lineage>
        <taxon>Bacteria</taxon>
        <taxon>Pseudomonadati</taxon>
        <taxon>Bacteroidota</taxon>
        <taxon>Flavobacteriia</taxon>
        <taxon>Flavobacteriales</taxon>
        <taxon>Weeksellaceae</taxon>
        <taxon>Chryseobacterium group</taxon>
        <taxon>Kaistella</taxon>
    </lineage>
</organism>
<reference evidence="1 2" key="1">
    <citation type="submission" date="2022-10" db="EMBL/GenBank/DDBJ databases">
        <title>Kaistella sp. BT-6-1-3.</title>
        <authorList>
            <person name="Ai J."/>
            <person name="Deng Z."/>
        </authorList>
    </citation>
    <scope>NUCLEOTIDE SEQUENCE [LARGE SCALE GENOMIC DNA]</scope>
    <source>
        <strain evidence="1 2">BT6-1-3</strain>
    </source>
</reference>
<dbReference type="EMBL" id="JAPCHZ010000001">
    <property type="protein sequence ID" value="MCW4451020.1"/>
    <property type="molecule type" value="Genomic_DNA"/>
</dbReference>
<keyword evidence="2" id="KW-1185">Reference proteome</keyword>